<dbReference type="SUPFAM" id="SSF54909">
    <property type="entry name" value="Dimeric alpha+beta barrel"/>
    <property type="match status" value="1"/>
</dbReference>
<name>A0A1X7ARS5_9GAMM</name>
<keyword evidence="2" id="KW-0503">Monooxygenase</keyword>
<evidence type="ECO:0000313" key="3">
    <source>
        <dbReference type="Proteomes" id="UP000196573"/>
    </source>
</evidence>
<dbReference type="InterPro" id="IPR052936">
    <property type="entry name" value="Jasmonate_Hydroxylase-like"/>
</dbReference>
<feature type="domain" description="ABM" evidence="1">
    <location>
        <begin position="2"/>
        <end position="90"/>
    </location>
</feature>
<protein>
    <submittedName>
        <fullName evidence="2">Antibiotic biosynthesis monooxygenase</fullName>
    </submittedName>
</protein>
<dbReference type="InterPro" id="IPR011008">
    <property type="entry name" value="Dimeric_a/b-barrel"/>
</dbReference>
<dbReference type="Gene3D" id="3.30.70.100">
    <property type="match status" value="1"/>
</dbReference>
<dbReference type="PANTHER" id="PTHR37811">
    <property type="entry name" value="BLL5343 PROTEIN"/>
    <property type="match status" value="1"/>
</dbReference>
<dbReference type="Pfam" id="PF03992">
    <property type="entry name" value="ABM"/>
    <property type="match status" value="1"/>
</dbReference>
<dbReference type="EMBL" id="FWPT01000016">
    <property type="protein sequence ID" value="SMA50790.1"/>
    <property type="molecule type" value="Genomic_DNA"/>
</dbReference>
<reference evidence="2 3" key="1">
    <citation type="submission" date="2017-03" db="EMBL/GenBank/DDBJ databases">
        <authorList>
            <person name="Afonso C.L."/>
            <person name="Miller P.J."/>
            <person name="Scott M.A."/>
            <person name="Spackman E."/>
            <person name="Goraichik I."/>
            <person name="Dimitrov K.M."/>
            <person name="Suarez D.L."/>
            <person name="Swayne D.E."/>
        </authorList>
    </citation>
    <scope>NUCLEOTIDE SEQUENCE [LARGE SCALE GENOMIC DNA]</scope>
    <source>
        <strain evidence="2">SB41UT1</strain>
    </source>
</reference>
<dbReference type="PROSITE" id="PS51725">
    <property type="entry name" value="ABM"/>
    <property type="match status" value="1"/>
</dbReference>
<dbReference type="AlphaFoldDB" id="A0A1X7ARS5"/>
<dbReference type="InterPro" id="IPR007138">
    <property type="entry name" value="ABM_dom"/>
</dbReference>
<keyword evidence="2" id="KW-0560">Oxidoreductase</keyword>
<accession>A0A1X7ARS5</accession>
<dbReference type="PANTHER" id="PTHR37811:SF2">
    <property type="entry name" value="ABM DOMAIN-CONTAINING PROTEIN"/>
    <property type="match status" value="1"/>
</dbReference>
<evidence type="ECO:0000313" key="2">
    <source>
        <dbReference type="EMBL" id="SMA50790.1"/>
    </source>
</evidence>
<dbReference type="Proteomes" id="UP000196573">
    <property type="component" value="Unassembled WGS sequence"/>
</dbReference>
<proteinExistence type="predicted"/>
<evidence type="ECO:0000259" key="1">
    <source>
        <dbReference type="PROSITE" id="PS51725"/>
    </source>
</evidence>
<keyword evidence="3" id="KW-1185">Reference proteome</keyword>
<dbReference type="RefSeq" id="WP_087113226.1">
    <property type="nucleotide sequence ID" value="NZ_CBCSCN010000018.1"/>
</dbReference>
<organism evidence="2 3">
    <name type="scientific">Parendozoicomonas haliclonae</name>
    <dbReference type="NCBI Taxonomy" id="1960125"/>
    <lineage>
        <taxon>Bacteria</taxon>
        <taxon>Pseudomonadati</taxon>
        <taxon>Pseudomonadota</taxon>
        <taxon>Gammaproteobacteria</taxon>
        <taxon>Oceanospirillales</taxon>
        <taxon>Endozoicomonadaceae</taxon>
        <taxon>Parendozoicomonas</taxon>
    </lineage>
</organism>
<gene>
    <name evidence="2" type="ORF">EHSB41UT_04607</name>
</gene>
<dbReference type="OrthoDB" id="9797060at2"/>
<sequence>MYAVIFEVQIKEGCQDTYLALGAKMREKVGSYEGVISAERFTSVVTEGKICSLSYWESEEAIARWKQDMEHQMCQREGQMSLFEDYRIRIAKVERDYSMPKPH</sequence>
<dbReference type="GO" id="GO:0004497">
    <property type="term" value="F:monooxygenase activity"/>
    <property type="evidence" value="ECO:0007669"/>
    <property type="project" value="UniProtKB-KW"/>
</dbReference>